<dbReference type="Pfam" id="PF12802">
    <property type="entry name" value="MarR_2"/>
    <property type="match status" value="1"/>
</dbReference>
<dbReference type="OrthoDB" id="8635520at2"/>
<dbReference type="Proteomes" id="UP000266975">
    <property type="component" value="Unassembled WGS sequence"/>
</dbReference>
<dbReference type="RefSeq" id="WP_123048354.1">
    <property type="nucleotide sequence ID" value="NZ_PTJO01000005.1"/>
</dbReference>
<dbReference type="PANTHER" id="PTHR33164:SF99">
    <property type="entry name" value="MARR FAMILY REGULATORY PROTEIN"/>
    <property type="match status" value="1"/>
</dbReference>
<dbReference type="EMBL" id="PTJO01000005">
    <property type="protein sequence ID" value="RNE48421.1"/>
    <property type="molecule type" value="Genomic_DNA"/>
</dbReference>
<dbReference type="SUPFAM" id="SSF46785">
    <property type="entry name" value="Winged helix' DNA-binding domain"/>
    <property type="match status" value="1"/>
</dbReference>
<evidence type="ECO:0000259" key="1">
    <source>
        <dbReference type="PROSITE" id="PS50995"/>
    </source>
</evidence>
<dbReference type="InterPro" id="IPR036388">
    <property type="entry name" value="WH-like_DNA-bd_sf"/>
</dbReference>
<dbReference type="InterPro" id="IPR000835">
    <property type="entry name" value="HTH_MarR-typ"/>
</dbReference>
<dbReference type="GO" id="GO:0003700">
    <property type="term" value="F:DNA-binding transcription factor activity"/>
    <property type="evidence" value="ECO:0007669"/>
    <property type="project" value="InterPro"/>
</dbReference>
<dbReference type="SMART" id="SM00347">
    <property type="entry name" value="HTH_MARR"/>
    <property type="match status" value="1"/>
</dbReference>
<feature type="domain" description="HTH marR-type" evidence="1">
    <location>
        <begin position="12"/>
        <end position="148"/>
    </location>
</feature>
<dbReference type="PROSITE" id="PS50995">
    <property type="entry name" value="HTH_MARR_2"/>
    <property type="match status" value="1"/>
</dbReference>
<gene>
    <name evidence="2" type="ORF">C5L39_07885</name>
</gene>
<protein>
    <submittedName>
        <fullName evidence="2">MarR family transcriptional regulator</fullName>
    </submittedName>
</protein>
<name>A0A3M8K5D8_9CORY</name>
<accession>A0A3M8K5D8</accession>
<dbReference type="InterPro" id="IPR039422">
    <property type="entry name" value="MarR/SlyA-like"/>
</dbReference>
<reference evidence="2 3" key="1">
    <citation type="submission" date="2018-02" db="EMBL/GenBank/DDBJ databases">
        <title>Corynebacterium alimpuense sp. nov., a marine obligate actinomycete isolated from sediments of Valparaiso bay, Chile.</title>
        <authorList>
            <person name="Claverias F."/>
            <person name="Gonzales-Siles L."/>
            <person name="Salva-Serra F."/>
            <person name="Inganaes E."/>
            <person name="Molin K."/>
            <person name="Cumsille A."/>
            <person name="Undabarrena A."/>
            <person name="Couve E."/>
            <person name="Moore E.R.B."/>
            <person name="Gomila M."/>
            <person name="Camara B."/>
        </authorList>
    </citation>
    <scope>NUCLEOTIDE SEQUENCE [LARGE SCALE GENOMIC DNA]</scope>
    <source>
        <strain evidence="2 3">CCUG 69366</strain>
    </source>
</reference>
<keyword evidence="3" id="KW-1185">Reference proteome</keyword>
<comment type="caution">
    <text evidence="2">The sequence shown here is derived from an EMBL/GenBank/DDBJ whole genome shotgun (WGS) entry which is preliminary data.</text>
</comment>
<evidence type="ECO:0000313" key="2">
    <source>
        <dbReference type="EMBL" id="RNE48421.1"/>
    </source>
</evidence>
<dbReference type="AlphaFoldDB" id="A0A3M8K5D8"/>
<sequence>MATQPHWLNDEEQAFWRLMLAANRKIDRILDETLLANSEVSTPEFAVLVSLNEAPEQVLRLRDLCCMLDWDRSRASHQITRMQRRGLVGKRPSACDARGVEVYLTPEGAERLESAAPAHVESVRRVVFDHMSREQFESLRDFCQGVLDVNNLPGEPDFCSHPEG</sequence>
<dbReference type="Gene3D" id="1.10.10.10">
    <property type="entry name" value="Winged helix-like DNA-binding domain superfamily/Winged helix DNA-binding domain"/>
    <property type="match status" value="1"/>
</dbReference>
<proteinExistence type="predicted"/>
<evidence type="ECO:0000313" key="3">
    <source>
        <dbReference type="Proteomes" id="UP000266975"/>
    </source>
</evidence>
<dbReference type="InterPro" id="IPR036390">
    <property type="entry name" value="WH_DNA-bd_sf"/>
</dbReference>
<organism evidence="2 3">
    <name type="scientific">Corynebacterium alimapuense</name>
    <dbReference type="NCBI Taxonomy" id="1576874"/>
    <lineage>
        <taxon>Bacteria</taxon>
        <taxon>Bacillati</taxon>
        <taxon>Actinomycetota</taxon>
        <taxon>Actinomycetes</taxon>
        <taxon>Mycobacteriales</taxon>
        <taxon>Corynebacteriaceae</taxon>
        <taxon>Corynebacterium</taxon>
    </lineage>
</organism>
<dbReference type="GO" id="GO:0006950">
    <property type="term" value="P:response to stress"/>
    <property type="evidence" value="ECO:0007669"/>
    <property type="project" value="TreeGrafter"/>
</dbReference>
<dbReference type="PANTHER" id="PTHR33164">
    <property type="entry name" value="TRANSCRIPTIONAL REGULATOR, MARR FAMILY"/>
    <property type="match status" value="1"/>
</dbReference>